<name>A0A0N8GN20_9CHLR</name>
<evidence type="ECO:0000313" key="3">
    <source>
        <dbReference type="Proteomes" id="UP000050417"/>
    </source>
</evidence>
<reference evidence="2 3" key="1">
    <citation type="submission" date="2015-07" db="EMBL/GenBank/DDBJ databases">
        <title>Genome sequence of Ornatilinea apprima DSM 23815.</title>
        <authorList>
            <person name="Hemp J."/>
            <person name="Ward L.M."/>
            <person name="Pace L.A."/>
            <person name="Fischer W.W."/>
        </authorList>
    </citation>
    <scope>NUCLEOTIDE SEQUENCE [LARGE SCALE GENOMIC DNA]</scope>
    <source>
        <strain evidence="2 3">P3M-1</strain>
    </source>
</reference>
<comment type="caution">
    <text evidence="2">The sequence shown here is derived from an EMBL/GenBank/DDBJ whole genome shotgun (WGS) entry which is preliminary data.</text>
</comment>
<sequence>MGGLEVAARLFQPAHPRRGRAVKVGHVGFDVEQGRAVQNIEVGNLQNVRLDADQLNDGDPNRVGARVANSPRAADSRKGVTVKVTWRDW</sequence>
<gene>
    <name evidence="2" type="ORF">ADN00_09740</name>
</gene>
<evidence type="ECO:0000313" key="2">
    <source>
        <dbReference type="EMBL" id="KPL76874.1"/>
    </source>
</evidence>
<keyword evidence="3" id="KW-1185">Reference proteome</keyword>
<feature type="region of interest" description="Disordered" evidence="1">
    <location>
        <begin position="52"/>
        <end position="80"/>
    </location>
</feature>
<proteinExistence type="predicted"/>
<dbReference type="STRING" id="1134406.ADN00_09740"/>
<protein>
    <submittedName>
        <fullName evidence="2">Uncharacterized protein</fullName>
    </submittedName>
</protein>
<dbReference type="AlphaFoldDB" id="A0A0N8GN20"/>
<evidence type="ECO:0000256" key="1">
    <source>
        <dbReference type="SAM" id="MobiDB-lite"/>
    </source>
</evidence>
<dbReference type="EMBL" id="LGCL01000024">
    <property type="protein sequence ID" value="KPL76874.1"/>
    <property type="molecule type" value="Genomic_DNA"/>
</dbReference>
<organism evidence="2 3">
    <name type="scientific">Ornatilinea apprima</name>
    <dbReference type="NCBI Taxonomy" id="1134406"/>
    <lineage>
        <taxon>Bacteria</taxon>
        <taxon>Bacillati</taxon>
        <taxon>Chloroflexota</taxon>
        <taxon>Anaerolineae</taxon>
        <taxon>Anaerolineales</taxon>
        <taxon>Anaerolineaceae</taxon>
        <taxon>Ornatilinea</taxon>
    </lineage>
</organism>
<accession>A0A0N8GN20</accession>
<dbReference type="Proteomes" id="UP000050417">
    <property type="component" value="Unassembled WGS sequence"/>
</dbReference>